<reference evidence="1 2" key="1">
    <citation type="journal article" date="2019" name="Commun. Biol.">
        <title>The bagworm genome reveals a unique fibroin gene that provides high tensile strength.</title>
        <authorList>
            <person name="Kono N."/>
            <person name="Nakamura H."/>
            <person name="Ohtoshi R."/>
            <person name="Tomita M."/>
            <person name="Numata K."/>
            <person name="Arakawa K."/>
        </authorList>
    </citation>
    <scope>NUCLEOTIDE SEQUENCE [LARGE SCALE GENOMIC DNA]</scope>
</reference>
<accession>A0A4C1YIM6</accession>
<protein>
    <submittedName>
        <fullName evidence="1">Uncharacterized protein</fullName>
    </submittedName>
</protein>
<evidence type="ECO:0000313" key="1">
    <source>
        <dbReference type="EMBL" id="GBP74854.1"/>
    </source>
</evidence>
<comment type="caution">
    <text evidence="1">The sequence shown here is derived from an EMBL/GenBank/DDBJ whole genome shotgun (WGS) entry which is preliminary data.</text>
</comment>
<proteinExistence type="predicted"/>
<dbReference type="AlphaFoldDB" id="A0A4C1YIM6"/>
<organism evidence="1 2">
    <name type="scientific">Eumeta variegata</name>
    <name type="common">Bagworm moth</name>
    <name type="synonym">Eumeta japonica</name>
    <dbReference type="NCBI Taxonomy" id="151549"/>
    <lineage>
        <taxon>Eukaryota</taxon>
        <taxon>Metazoa</taxon>
        <taxon>Ecdysozoa</taxon>
        <taxon>Arthropoda</taxon>
        <taxon>Hexapoda</taxon>
        <taxon>Insecta</taxon>
        <taxon>Pterygota</taxon>
        <taxon>Neoptera</taxon>
        <taxon>Endopterygota</taxon>
        <taxon>Lepidoptera</taxon>
        <taxon>Glossata</taxon>
        <taxon>Ditrysia</taxon>
        <taxon>Tineoidea</taxon>
        <taxon>Psychidae</taxon>
        <taxon>Oiketicinae</taxon>
        <taxon>Eumeta</taxon>
    </lineage>
</organism>
<dbReference type="Proteomes" id="UP000299102">
    <property type="component" value="Unassembled WGS sequence"/>
</dbReference>
<evidence type="ECO:0000313" key="2">
    <source>
        <dbReference type="Proteomes" id="UP000299102"/>
    </source>
</evidence>
<name>A0A4C1YIM6_EUMVA</name>
<dbReference type="EMBL" id="BGZK01001226">
    <property type="protein sequence ID" value="GBP74854.1"/>
    <property type="molecule type" value="Genomic_DNA"/>
</dbReference>
<sequence length="153" mass="17229">MSIDLGNSNVQRKIEINTGPGLELPAAAGSELRAGTRSSLQNLLSERTLFQEGPSGLYKGLHKHQRRYFNYLSEFKPPHVPSVRRNTFVLPNSAACRRSAGRVTEFQKAARIRETNLSLNSTEPRLLRGRSSRVFFAKRSERGPPRAHLFMPI</sequence>
<gene>
    <name evidence="1" type="ORF">EVAR_99677_1</name>
</gene>
<keyword evidence="2" id="KW-1185">Reference proteome</keyword>